<dbReference type="SMART" id="SM00849">
    <property type="entry name" value="Lactamase_B"/>
    <property type="match status" value="1"/>
</dbReference>
<gene>
    <name evidence="2" type="ORF">ENG09_06960</name>
</gene>
<proteinExistence type="predicted"/>
<feature type="domain" description="Metallo-beta-lactamase" evidence="1">
    <location>
        <begin position="58"/>
        <end position="235"/>
    </location>
</feature>
<dbReference type="InterPro" id="IPR001279">
    <property type="entry name" value="Metallo-B-lactamas"/>
</dbReference>
<dbReference type="InterPro" id="IPR041712">
    <property type="entry name" value="DHPS-like_MBL-fold"/>
</dbReference>
<organism evidence="2">
    <name type="scientific">Candidatus Syntropharchaeum butanivorans</name>
    <dbReference type="NCBI Taxonomy" id="1839936"/>
    <lineage>
        <taxon>Archaea</taxon>
        <taxon>Methanobacteriati</taxon>
        <taxon>Methanobacteriota</taxon>
        <taxon>Stenosarchaea group</taxon>
        <taxon>Methanomicrobia</taxon>
        <taxon>Methanosarcinales</taxon>
        <taxon>ANME-2 cluster</taxon>
        <taxon>Candidatus Syntropharchaeum</taxon>
    </lineage>
</organism>
<evidence type="ECO:0000259" key="1">
    <source>
        <dbReference type="SMART" id="SM00849"/>
    </source>
</evidence>
<comment type="caution">
    <text evidence="2">The sequence shown here is derived from an EMBL/GenBank/DDBJ whole genome shotgun (WGS) entry which is preliminary data.</text>
</comment>
<protein>
    <submittedName>
        <fullName evidence="2">MBL fold metallo-hydrolase</fullName>
    </submittedName>
</protein>
<dbReference type="Gene3D" id="3.60.15.10">
    <property type="entry name" value="Ribonuclease Z/Hydroxyacylglutathione hydrolase-like"/>
    <property type="match status" value="1"/>
</dbReference>
<dbReference type="EMBL" id="DQZR01000292">
    <property type="protein sequence ID" value="HDM36961.1"/>
    <property type="molecule type" value="Genomic_DNA"/>
</dbReference>
<dbReference type="PANTHER" id="PTHR13754:SF13">
    <property type="entry name" value="METALLO-BETA-LACTAMASE SUPERFAMILY PROTEIN (AFU_ORTHOLOGUE AFUA_3G07630)"/>
    <property type="match status" value="1"/>
</dbReference>
<dbReference type="SUPFAM" id="SSF56281">
    <property type="entry name" value="Metallo-hydrolase/oxidoreductase"/>
    <property type="match status" value="1"/>
</dbReference>
<dbReference type="GO" id="GO:0016740">
    <property type="term" value="F:transferase activity"/>
    <property type="evidence" value="ECO:0007669"/>
    <property type="project" value="TreeGrafter"/>
</dbReference>
<name>A0A7C1B9V9_9EURY</name>
<reference evidence="2" key="1">
    <citation type="journal article" date="2020" name="mSystems">
        <title>Genome- and Community-Level Interaction Insights into Carbon Utilization and Element Cycling Functions of Hydrothermarchaeota in Hydrothermal Sediment.</title>
        <authorList>
            <person name="Zhou Z."/>
            <person name="Liu Y."/>
            <person name="Xu W."/>
            <person name="Pan J."/>
            <person name="Luo Z.H."/>
            <person name="Li M."/>
        </authorList>
    </citation>
    <scope>NUCLEOTIDE SEQUENCE [LARGE SCALE GENOMIC DNA]</scope>
    <source>
        <strain evidence="2">HyVt-185</strain>
    </source>
</reference>
<evidence type="ECO:0000313" key="2">
    <source>
        <dbReference type="EMBL" id="HDM36961.1"/>
    </source>
</evidence>
<dbReference type="CDD" id="cd07713">
    <property type="entry name" value="DHPS-like_MBL-fold"/>
    <property type="match status" value="1"/>
</dbReference>
<sequence>MPDNVHTYTFNLQGWKACGSDRGGCPERDHRADSEEIHVKLITIYDNNLSDLRLRSGWGFSCFLEHGGERILFDTGGDAPTLLHNMRILGIDPECIDLVILSHAHHDHTGGVSAVLRSGIRLFIPASFPESFKAGVRSRGAKIVEVREGCKIGEGLYTTGELGEGIKEQALLGMSKEGIVVITGCAHPGIVNILKYVRREFDERIYLVLGGFHLGNRDVSREFWELGVVKVAPCHCTGDVATAYLRERYRGNFISNGAGSVIEI</sequence>
<dbReference type="Pfam" id="PF00753">
    <property type="entry name" value="Lactamase_B"/>
    <property type="match status" value="1"/>
</dbReference>
<accession>A0A7C1B9V9</accession>
<dbReference type="Proteomes" id="UP000885863">
    <property type="component" value="Unassembled WGS sequence"/>
</dbReference>
<dbReference type="PANTHER" id="PTHR13754">
    <property type="entry name" value="METALLO-BETA-LACTAMASE SUPERFAMILY PROTEIN"/>
    <property type="match status" value="1"/>
</dbReference>
<dbReference type="InterPro" id="IPR052926">
    <property type="entry name" value="Metallo-beta-lactamase_dom"/>
</dbReference>
<dbReference type="AlphaFoldDB" id="A0A7C1B9V9"/>
<dbReference type="InterPro" id="IPR036866">
    <property type="entry name" value="RibonucZ/Hydroxyglut_hydro"/>
</dbReference>